<protein>
    <submittedName>
        <fullName evidence="8">PTS glucose transporter subunit IIA</fullName>
    </submittedName>
</protein>
<reference evidence="8 9" key="1">
    <citation type="submission" date="2020-05" db="EMBL/GenBank/DDBJ databases">
        <title>Actinomyces sp. zg-325.</title>
        <authorList>
            <person name="Yang C."/>
        </authorList>
    </citation>
    <scope>NUCLEOTIDE SEQUENCE [LARGE SCALE GENOMIC DNA]</scope>
    <source>
        <strain evidence="9">zg-325</strain>
    </source>
</reference>
<evidence type="ECO:0000256" key="4">
    <source>
        <dbReference type="ARBA" id="ARBA00022679"/>
    </source>
</evidence>
<feature type="domain" description="PTS EIIA type-1" evidence="7">
    <location>
        <begin position="21"/>
        <end position="127"/>
    </location>
</feature>
<dbReference type="InterPro" id="IPR050890">
    <property type="entry name" value="PTS_EIIA_component"/>
</dbReference>
<evidence type="ECO:0000256" key="6">
    <source>
        <dbReference type="ARBA" id="ARBA00022777"/>
    </source>
</evidence>
<dbReference type="InterPro" id="IPR011055">
    <property type="entry name" value="Dup_hybrid_motif"/>
</dbReference>
<dbReference type="PANTHER" id="PTHR45008">
    <property type="entry name" value="PTS SYSTEM GLUCOSE-SPECIFIC EIIA COMPONENT"/>
    <property type="match status" value="1"/>
</dbReference>
<evidence type="ECO:0000313" key="8">
    <source>
        <dbReference type="EMBL" id="QKD80108.1"/>
    </source>
</evidence>
<keyword evidence="3 8" id="KW-0762">Sugar transport</keyword>
<keyword evidence="9" id="KW-1185">Reference proteome</keyword>
<comment type="subcellular location">
    <subcellularLocation>
        <location evidence="1">Cytoplasm</location>
    </subcellularLocation>
</comment>
<keyword evidence="6" id="KW-0418">Kinase</keyword>
<dbReference type="Gene3D" id="2.70.70.10">
    <property type="entry name" value="Glucose Permease (Domain IIA)"/>
    <property type="match status" value="1"/>
</dbReference>
<dbReference type="SUPFAM" id="SSF51261">
    <property type="entry name" value="Duplicated hybrid motif"/>
    <property type="match status" value="1"/>
</dbReference>
<proteinExistence type="predicted"/>
<gene>
    <name evidence="8" type="ORF">HPC72_07650</name>
</gene>
<dbReference type="GO" id="GO:0005737">
    <property type="term" value="C:cytoplasm"/>
    <property type="evidence" value="ECO:0007669"/>
    <property type="project" value="UniProtKB-SubCell"/>
</dbReference>
<dbReference type="KEGG" id="amam:HPC72_07650"/>
<evidence type="ECO:0000256" key="2">
    <source>
        <dbReference type="ARBA" id="ARBA00022448"/>
    </source>
</evidence>
<keyword evidence="5" id="KW-0598">Phosphotransferase system</keyword>
<dbReference type="GO" id="GO:0016301">
    <property type="term" value="F:kinase activity"/>
    <property type="evidence" value="ECO:0007669"/>
    <property type="project" value="UniProtKB-KW"/>
</dbReference>
<accession>A0A6M8B1E8</accession>
<dbReference type="PROSITE" id="PS00371">
    <property type="entry name" value="PTS_EIIA_TYPE_1_HIS"/>
    <property type="match status" value="1"/>
</dbReference>
<evidence type="ECO:0000313" key="9">
    <source>
        <dbReference type="Proteomes" id="UP000504752"/>
    </source>
</evidence>
<organism evidence="8 9">
    <name type="scientific">Actinomyces marmotae</name>
    <dbReference type="NCBI Taxonomy" id="2737173"/>
    <lineage>
        <taxon>Bacteria</taxon>
        <taxon>Bacillati</taxon>
        <taxon>Actinomycetota</taxon>
        <taxon>Actinomycetes</taxon>
        <taxon>Actinomycetales</taxon>
        <taxon>Actinomycetaceae</taxon>
        <taxon>Actinomyces</taxon>
    </lineage>
</organism>
<dbReference type="GO" id="GO:0009401">
    <property type="term" value="P:phosphoenolpyruvate-dependent sugar phosphotransferase system"/>
    <property type="evidence" value="ECO:0007669"/>
    <property type="project" value="UniProtKB-KW"/>
</dbReference>
<dbReference type="RefSeq" id="WP_159524168.1">
    <property type="nucleotide sequence ID" value="NZ_CP053642.1"/>
</dbReference>
<name>A0A6M8B1E8_9ACTO</name>
<keyword evidence="4" id="KW-0808">Transferase</keyword>
<evidence type="ECO:0000256" key="5">
    <source>
        <dbReference type="ARBA" id="ARBA00022683"/>
    </source>
</evidence>
<sequence>MTLEVLSPLAGAVVTLDDVPDPVFSGRLIGPGLAVDPPRAPGEVVTLAPIPGRVAKIHPHAFVIAADDGRSVLVHLGLETVGLGGGGFTVHREEGARVRAGDPIITWSPARVEEDGFNPVVPIVALDAGAADLTLAAPGTAVGPGDALITWS</sequence>
<dbReference type="InterPro" id="IPR001127">
    <property type="entry name" value="PTS_EIIA_1_perm"/>
</dbReference>
<evidence type="ECO:0000256" key="1">
    <source>
        <dbReference type="ARBA" id="ARBA00004496"/>
    </source>
</evidence>
<evidence type="ECO:0000259" key="7">
    <source>
        <dbReference type="PROSITE" id="PS51093"/>
    </source>
</evidence>
<evidence type="ECO:0000256" key="3">
    <source>
        <dbReference type="ARBA" id="ARBA00022597"/>
    </source>
</evidence>
<dbReference type="PROSITE" id="PS51093">
    <property type="entry name" value="PTS_EIIA_TYPE_1"/>
    <property type="match status" value="1"/>
</dbReference>
<keyword evidence="2" id="KW-0813">Transport</keyword>
<dbReference type="Proteomes" id="UP000504752">
    <property type="component" value="Chromosome"/>
</dbReference>
<dbReference type="EMBL" id="CP053642">
    <property type="protein sequence ID" value="QKD80108.1"/>
    <property type="molecule type" value="Genomic_DNA"/>
</dbReference>
<dbReference type="AlphaFoldDB" id="A0A6M8B1E8"/>
<dbReference type="Pfam" id="PF00358">
    <property type="entry name" value="PTS_EIIA_1"/>
    <property type="match status" value="1"/>
</dbReference>
<dbReference type="PANTHER" id="PTHR45008:SF1">
    <property type="entry name" value="PTS SYSTEM GLUCOSE-SPECIFIC EIIA COMPONENT"/>
    <property type="match status" value="1"/>
</dbReference>